<comment type="caution">
    <text evidence="2">The sequence shown here is derived from an EMBL/GenBank/DDBJ whole genome shotgun (WGS) entry which is preliminary data.</text>
</comment>
<keyword evidence="1" id="KW-1133">Transmembrane helix</keyword>
<dbReference type="RefSeq" id="WP_378319146.1">
    <property type="nucleotide sequence ID" value="NZ_JBHUHY010000003.1"/>
</dbReference>
<evidence type="ECO:0000313" key="3">
    <source>
        <dbReference type="Proteomes" id="UP001597344"/>
    </source>
</evidence>
<evidence type="ECO:0000313" key="2">
    <source>
        <dbReference type="EMBL" id="MFD2186166.1"/>
    </source>
</evidence>
<feature type="transmembrane region" description="Helical" evidence="1">
    <location>
        <begin position="45"/>
        <end position="70"/>
    </location>
</feature>
<gene>
    <name evidence="2" type="ORF">ACFSJT_05135</name>
</gene>
<organism evidence="2 3">
    <name type="scientific">Aquimarina celericrescens</name>
    <dbReference type="NCBI Taxonomy" id="1964542"/>
    <lineage>
        <taxon>Bacteria</taxon>
        <taxon>Pseudomonadati</taxon>
        <taxon>Bacteroidota</taxon>
        <taxon>Flavobacteriia</taxon>
        <taxon>Flavobacteriales</taxon>
        <taxon>Flavobacteriaceae</taxon>
        <taxon>Aquimarina</taxon>
    </lineage>
</organism>
<accession>A0ABW5ATW9</accession>
<protein>
    <submittedName>
        <fullName evidence="2">Uncharacterized protein</fullName>
    </submittedName>
</protein>
<dbReference type="EMBL" id="JBHUHY010000003">
    <property type="protein sequence ID" value="MFD2186166.1"/>
    <property type="molecule type" value="Genomic_DNA"/>
</dbReference>
<name>A0ABW5ATW9_9FLAO</name>
<evidence type="ECO:0000256" key="1">
    <source>
        <dbReference type="SAM" id="Phobius"/>
    </source>
</evidence>
<sequence length="77" mass="9089">MFKIKLLFLLKASALEGWGFFIITFNQLNMIFIKEIKVKFPKWKWWQYGLIIVMIILAITKPSSVIDILVKSGMPWL</sequence>
<proteinExistence type="predicted"/>
<keyword evidence="1" id="KW-0812">Transmembrane</keyword>
<keyword evidence="3" id="KW-1185">Reference proteome</keyword>
<keyword evidence="1" id="KW-0472">Membrane</keyword>
<reference evidence="3" key="1">
    <citation type="journal article" date="2019" name="Int. J. Syst. Evol. Microbiol.">
        <title>The Global Catalogue of Microorganisms (GCM) 10K type strain sequencing project: providing services to taxonomists for standard genome sequencing and annotation.</title>
        <authorList>
            <consortium name="The Broad Institute Genomics Platform"/>
            <consortium name="The Broad Institute Genome Sequencing Center for Infectious Disease"/>
            <person name="Wu L."/>
            <person name="Ma J."/>
        </authorList>
    </citation>
    <scope>NUCLEOTIDE SEQUENCE [LARGE SCALE GENOMIC DNA]</scope>
    <source>
        <strain evidence="3">DT92</strain>
    </source>
</reference>
<dbReference type="Proteomes" id="UP001597344">
    <property type="component" value="Unassembled WGS sequence"/>
</dbReference>